<gene>
    <name evidence="7" type="ORF">FRY97_13235</name>
</gene>
<evidence type="ECO:0000256" key="3">
    <source>
        <dbReference type="ARBA" id="ARBA00022692"/>
    </source>
</evidence>
<keyword evidence="8" id="KW-1185">Reference proteome</keyword>
<dbReference type="RefSeq" id="WP_147168024.1">
    <property type="nucleotide sequence ID" value="NZ_VOOR01000027.1"/>
</dbReference>
<feature type="transmembrane region" description="Helical" evidence="6">
    <location>
        <begin position="111"/>
        <end position="131"/>
    </location>
</feature>
<keyword evidence="3 6" id="KW-0812">Transmembrane</keyword>
<feature type="transmembrane region" description="Helical" evidence="6">
    <location>
        <begin position="137"/>
        <end position="153"/>
    </location>
</feature>
<evidence type="ECO:0000256" key="1">
    <source>
        <dbReference type="ARBA" id="ARBA00004141"/>
    </source>
</evidence>
<dbReference type="PANTHER" id="PTHR30238">
    <property type="entry name" value="MEMBRANE BOUND PREDICTED REDOX MODULATOR"/>
    <property type="match status" value="1"/>
</dbReference>
<evidence type="ECO:0000313" key="8">
    <source>
        <dbReference type="Proteomes" id="UP000321580"/>
    </source>
</evidence>
<proteinExistence type="inferred from homology"/>
<feature type="transmembrane region" description="Helical" evidence="6">
    <location>
        <begin position="195"/>
        <end position="217"/>
    </location>
</feature>
<reference evidence="7 8" key="1">
    <citation type="submission" date="2019-08" db="EMBL/GenBank/DDBJ databases">
        <title>Genome of Phaeodactylibacter luteus.</title>
        <authorList>
            <person name="Bowman J.P."/>
        </authorList>
    </citation>
    <scope>NUCLEOTIDE SEQUENCE [LARGE SCALE GENOMIC DNA]</scope>
    <source>
        <strain evidence="7 8">KCTC 42180</strain>
    </source>
</reference>
<comment type="similarity">
    <text evidence="2">Belongs to the TerC family.</text>
</comment>
<organism evidence="7 8">
    <name type="scientific">Phaeodactylibacter luteus</name>
    <dbReference type="NCBI Taxonomy" id="1564516"/>
    <lineage>
        <taxon>Bacteria</taxon>
        <taxon>Pseudomonadati</taxon>
        <taxon>Bacteroidota</taxon>
        <taxon>Saprospiria</taxon>
        <taxon>Saprospirales</taxon>
        <taxon>Haliscomenobacteraceae</taxon>
        <taxon>Phaeodactylibacter</taxon>
    </lineage>
</organism>
<dbReference type="AlphaFoldDB" id="A0A5C6RJG2"/>
<evidence type="ECO:0000256" key="6">
    <source>
        <dbReference type="SAM" id="Phobius"/>
    </source>
</evidence>
<dbReference type="Proteomes" id="UP000321580">
    <property type="component" value="Unassembled WGS sequence"/>
</dbReference>
<dbReference type="InterPro" id="IPR005496">
    <property type="entry name" value="Integral_membrane_TerC"/>
</dbReference>
<feature type="transmembrane region" description="Helical" evidence="6">
    <location>
        <begin position="6"/>
        <end position="22"/>
    </location>
</feature>
<comment type="subcellular location">
    <subcellularLocation>
        <location evidence="1">Membrane</location>
        <topology evidence="1">Multi-pass membrane protein</topology>
    </subcellularLocation>
</comment>
<dbReference type="Pfam" id="PF03741">
    <property type="entry name" value="TerC"/>
    <property type="match status" value="1"/>
</dbReference>
<dbReference type="EMBL" id="VOOR01000027">
    <property type="protein sequence ID" value="TXB62576.1"/>
    <property type="molecule type" value="Genomic_DNA"/>
</dbReference>
<accession>A0A5C6RJG2</accession>
<keyword evidence="5 6" id="KW-0472">Membrane</keyword>
<feature type="transmembrane region" description="Helical" evidence="6">
    <location>
        <begin position="287"/>
        <end position="306"/>
    </location>
</feature>
<feature type="transmembrane region" description="Helical" evidence="6">
    <location>
        <begin position="223"/>
        <end position="248"/>
    </location>
</feature>
<keyword evidence="4 6" id="KW-1133">Transmembrane helix</keyword>
<evidence type="ECO:0000313" key="7">
    <source>
        <dbReference type="EMBL" id="TXB62576.1"/>
    </source>
</evidence>
<feature type="transmembrane region" description="Helical" evidence="6">
    <location>
        <begin position="260"/>
        <end position="281"/>
    </location>
</feature>
<evidence type="ECO:0000256" key="4">
    <source>
        <dbReference type="ARBA" id="ARBA00022989"/>
    </source>
</evidence>
<dbReference type="GO" id="GO:0016020">
    <property type="term" value="C:membrane"/>
    <property type="evidence" value="ECO:0007669"/>
    <property type="project" value="UniProtKB-SubCell"/>
</dbReference>
<dbReference type="OrthoDB" id="9783692at2"/>
<dbReference type="InterPro" id="IPR022369">
    <property type="entry name" value="Integral_membrane_TerC_rswitch"/>
</dbReference>
<feature type="transmembrane region" description="Helical" evidence="6">
    <location>
        <begin position="76"/>
        <end position="99"/>
    </location>
</feature>
<name>A0A5C6RJG2_9BACT</name>
<comment type="caution">
    <text evidence="7">The sequence shown here is derived from an EMBL/GenBank/DDBJ whole genome shotgun (WGS) entry which is preliminary data.</text>
</comment>
<evidence type="ECO:0000256" key="2">
    <source>
        <dbReference type="ARBA" id="ARBA00007511"/>
    </source>
</evidence>
<dbReference type="NCBIfam" id="TIGR03718">
    <property type="entry name" value="R_switched_Alx"/>
    <property type="match status" value="1"/>
</dbReference>
<protein>
    <submittedName>
        <fullName evidence="7">TerC family protein</fullName>
    </submittedName>
</protein>
<feature type="transmembrane region" description="Helical" evidence="6">
    <location>
        <begin position="34"/>
        <end position="56"/>
    </location>
</feature>
<sequence>MSIWIGFMALVFFLLALDLGVFNRNPHAISAKEATGWTTLWVSLALLFGVFVYYAYANAWVANEDGLLPKEAALKYLTGYLVEQSLSMDNIFVIAMIFTYFKVPPKYQHRVLFWGILGALAFRGIMIFLGVVLIKKFAWLTYVFGLFLLYSAYKMWASHEGVHPNQNPVIKYVSRLFPVTKDFEGDRFFVRRKHILAATPLFIALLVVETTDIMFAFDSIPAIFAITTDPFLVFTSNIFAILGLRSLYFVLASVIDKFKYLQQALVFILAYVGVKMLLVHQVHIPEWLSLLVIFGSLAGGVLFSLYRKKREDDAPSPAAEAENRQEVK</sequence>
<dbReference type="PANTHER" id="PTHR30238:SF0">
    <property type="entry name" value="THYLAKOID MEMBRANE PROTEIN TERC, CHLOROPLASTIC"/>
    <property type="match status" value="1"/>
</dbReference>
<evidence type="ECO:0000256" key="5">
    <source>
        <dbReference type="ARBA" id="ARBA00023136"/>
    </source>
</evidence>